<name>A0A6H9XP64_9CORY</name>
<feature type="transmembrane region" description="Helical" evidence="7">
    <location>
        <begin position="138"/>
        <end position="157"/>
    </location>
</feature>
<dbReference type="Proteomes" id="UP000249886">
    <property type="component" value="Unassembled WGS sequence"/>
</dbReference>
<feature type="transmembrane region" description="Helical" evidence="7">
    <location>
        <begin position="63"/>
        <end position="82"/>
    </location>
</feature>
<accession>A0A6H9XP64</accession>
<proteinExistence type="inferred from homology"/>
<dbReference type="Pfam" id="PF00950">
    <property type="entry name" value="ABC-3"/>
    <property type="match status" value="1"/>
</dbReference>
<evidence type="ECO:0000256" key="7">
    <source>
        <dbReference type="SAM" id="Phobius"/>
    </source>
</evidence>
<comment type="subcellular location">
    <subcellularLocation>
        <location evidence="6">Cell membrane</location>
        <topology evidence="6">Multi-pass membrane protein</topology>
    </subcellularLocation>
    <subcellularLocation>
        <location evidence="1">Membrane</location>
        <topology evidence="1">Multi-pass membrane protein</topology>
    </subcellularLocation>
</comment>
<keyword evidence="3 6" id="KW-0812">Transmembrane</keyword>
<evidence type="ECO:0000256" key="4">
    <source>
        <dbReference type="ARBA" id="ARBA00022989"/>
    </source>
</evidence>
<evidence type="ECO:0000313" key="8">
    <source>
        <dbReference type="EMBL" id="SPW23646.1"/>
    </source>
</evidence>
<dbReference type="Gene3D" id="1.10.3470.10">
    <property type="entry name" value="ABC transporter involved in vitamin B12 uptake, BtuC"/>
    <property type="match status" value="1"/>
</dbReference>
<evidence type="ECO:0000256" key="2">
    <source>
        <dbReference type="ARBA" id="ARBA00008034"/>
    </source>
</evidence>
<dbReference type="InterPro" id="IPR037294">
    <property type="entry name" value="ABC_BtuC-like"/>
</dbReference>
<comment type="similarity">
    <text evidence="2 6">Belongs to the ABC-3 integral membrane protein family.</text>
</comment>
<comment type="caution">
    <text evidence="8">The sequence shown here is derived from an EMBL/GenBank/DDBJ whole genome shotgun (WGS) entry which is preliminary data.</text>
</comment>
<feature type="transmembrane region" description="Helical" evidence="7">
    <location>
        <begin position="6"/>
        <end position="28"/>
    </location>
</feature>
<dbReference type="InterPro" id="IPR001626">
    <property type="entry name" value="ABC_TroCD"/>
</dbReference>
<dbReference type="EMBL" id="UARK01000001">
    <property type="protein sequence ID" value="SPW23646.1"/>
    <property type="molecule type" value="Genomic_DNA"/>
</dbReference>
<dbReference type="PANTHER" id="PTHR30477:SF21">
    <property type="entry name" value="ABC-3 PROTEIN"/>
    <property type="match status" value="1"/>
</dbReference>
<gene>
    <name evidence="8" type="primary">mntD</name>
    <name evidence="8" type="ORF">NCTC10254_00003</name>
</gene>
<dbReference type="GO" id="GO:0043190">
    <property type="term" value="C:ATP-binding cassette (ABC) transporter complex"/>
    <property type="evidence" value="ECO:0007669"/>
    <property type="project" value="InterPro"/>
</dbReference>
<feature type="transmembrane region" description="Helical" evidence="7">
    <location>
        <begin position="229"/>
        <end position="249"/>
    </location>
</feature>
<feature type="transmembrane region" description="Helical" evidence="7">
    <location>
        <begin position="178"/>
        <end position="199"/>
    </location>
</feature>
<dbReference type="PANTHER" id="PTHR30477">
    <property type="entry name" value="ABC-TRANSPORTER METAL-BINDING PROTEIN"/>
    <property type="match status" value="1"/>
</dbReference>
<evidence type="ECO:0000256" key="3">
    <source>
        <dbReference type="ARBA" id="ARBA00022692"/>
    </source>
</evidence>
<keyword evidence="5 7" id="KW-0472">Membrane</keyword>
<keyword evidence="4 7" id="KW-1133">Transmembrane helix</keyword>
<reference evidence="8 9" key="1">
    <citation type="submission" date="2018-06" db="EMBL/GenBank/DDBJ databases">
        <authorList>
            <consortium name="Pathogen Informatics"/>
            <person name="Doyle S."/>
        </authorList>
    </citation>
    <scope>NUCLEOTIDE SEQUENCE [LARGE SCALE GENOMIC DNA]</scope>
    <source>
        <strain evidence="8 9">NCTC10254</strain>
    </source>
</reference>
<dbReference type="GeneID" id="84573510"/>
<dbReference type="AlphaFoldDB" id="A0A6H9XP64"/>
<feature type="transmembrane region" description="Helical" evidence="7">
    <location>
        <begin position="94"/>
        <end position="115"/>
    </location>
</feature>
<dbReference type="SUPFAM" id="SSF81345">
    <property type="entry name" value="ABC transporter involved in vitamin B12 uptake, BtuC"/>
    <property type="match status" value="1"/>
</dbReference>
<evidence type="ECO:0000256" key="6">
    <source>
        <dbReference type="RuleBase" id="RU003943"/>
    </source>
</evidence>
<sequence>MIGILTLPIAEVVAVGVLLGIVGALAIVGKRVFFSESLSHGTFPGAVLGVVIGQFMGASSSSLSLWLFVGAALFCIPLAWLMRYLASLEGISPTAAAGIVLTVGYALGVFLLRWFQPLPLKVEGFLTGSLLAVSHTDVLSAAAILVLAVIALVTCGRRLAFYYFDPIAFRVAVRNSRWWLALMEGITLGLLCASMVVAIPAVGSILSIAILVAPAAGVQVFARNFAGLILWSGVAGVGIGITGLLLAVWQSLSAGGMVAVVAGLFYLGCRSLGWILCMSWTTPRKPKITSSAFGISSNEPVSRRR</sequence>
<dbReference type="RefSeq" id="WP_005525186.1">
    <property type="nucleotide sequence ID" value="NZ_CP050134.2"/>
</dbReference>
<dbReference type="GO" id="GO:0055085">
    <property type="term" value="P:transmembrane transport"/>
    <property type="evidence" value="ECO:0007669"/>
    <property type="project" value="InterPro"/>
</dbReference>
<evidence type="ECO:0000313" key="9">
    <source>
        <dbReference type="Proteomes" id="UP000249886"/>
    </source>
</evidence>
<evidence type="ECO:0000256" key="1">
    <source>
        <dbReference type="ARBA" id="ARBA00004141"/>
    </source>
</evidence>
<organism evidence="8 9">
    <name type="scientific">Corynebacterium matruchotii</name>
    <dbReference type="NCBI Taxonomy" id="43768"/>
    <lineage>
        <taxon>Bacteria</taxon>
        <taxon>Bacillati</taxon>
        <taxon>Actinomycetota</taxon>
        <taxon>Actinomycetes</taxon>
        <taxon>Mycobacteriales</taxon>
        <taxon>Corynebacteriaceae</taxon>
        <taxon>Corynebacterium</taxon>
    </lineage>
</organism>
<feature type="transmembrane region" description="Helical" evidence="7">
    <location>
        <begin position="40"/>
        <end position="57"/>
    </location>
</feature>
<feature type="transmembrane region" description="Helical" evidence="7">
    <location>
        <begin position="205"/>
        <end position="222"/>
    </location>
</feature>
<keyword evidence="6" id="KW-0813">Transport</keyword>
<evidence type="ECO:0000256" key="5">
    <source>
        <dbReference type="ARBA" id="ARBA00023136"/>
    </source>
</evidence>
<protein>
    <submittedName>
        <fullName evidence="8">Manganese transport system membrane protein</fullName>
    </submittedName>
</protein>
<feature type="transmembrane region" description="Helical" evidence="7">
    <location>
        <begin position="255"/>
        <end position="277"/>
    </location>
</feature>